<evidence type="ECO:0000313" key="1">
    <source>
        <dbReference type="EMBL" id="TFK67772.1"/>
    </source>
</evidence>
<accession>A0ACD3AQI1</accession>
<sequence>MIAVDWRGINVLPPSFYPQPVQQRVLQPVDTIRSHFAHEMVRPAIEIANLLINRRPGAPILDWPREHHDSAVGGNFGFLQIPPPHRRQEPSWNVDVQGFFAKIAPLNITQPLLVYEFKTPAFACEDVQREIVSISGTGLPYQWYRYDPAVEAAVMKQMTKNPENHPTMGAGPDSKTPIFKFITQHAAEIPEVLPYRTIEDHTRGSRLIHSAEERAHLTLQHAWKQSVIRDTTFFVINMGNKEIIGYRDRATRTLFLSDPITLNDPNYSRLLTGLFIATFVDFVKRMNRLWNAMGLDITTLETEEERRRIQEIRYNYLTPPQILPQPDARLVAMQEYLEALPHENHLAIVPSIRVKINSPPFSMRNFVTWSRDYSEATWTFIYQLALGDTYAQRSELLASIPRENWPNTGLSLTLVTSGVLSSFGWSAELKRERSFLRRGLAARIGVGPVQVQDLRDDYNGYLWLRWAAVDPSVLPQYHTFVESPEDGPGSTAIVVAEPSGERVTKPGLGPLHPDFGERFRKVLRAIHYRGYLHNSLVADNLYVRQNGASVYILDFSKVARMAEGDAGRQQCEDEMGQLNTILGQYIPGLVIPAPNLAGPHVVQMVKPETIV</sequence>
<evidence type="ECO:0000313" key="2">
    <source>
        <dbReference type="Proteomes" id="UP000308600"/>
    </source>
</evidence>
<organism evidence="1 2">
    <name type="scientific">Pluteus cervinus</name>
    <dbReference type="NCBI Taxonomy" id="181527"/>
    <lineage>
        <taxon>Eukaryota</taxon>
        <taxon>Fungi</taxon>
        <taxon>Dikarya</taxon>
        <taxon>Basidiomycota</taxon>
        <taxon>Agaricomycotina</taxon>
        <taxon>Agaricomycetes</taxon>
        <taxon>Agaricomycetidae</taxon>
        <taxon>Agaricales</taxon>
        <taxon>Pluteineae</taxon>
        <taxon>Pluteaceae</taxon>
        <taxon>Pluteus</taxon>
    </lineage>
</organism>
<protein>
    <submittedName>
        <fullName evidence="1">Uncharacterized protein</fullName>
    </submittedName>
</protein>
<keyword evidence="2" id="KW-1185">Reference proteome</keyword>
<reference evidence="1 2" key="1">
    <citation type="journal article" date="2019" name="Nat. Ecol. Evol.">
        <title>Megaphylogeny resolves global patterns of mushroom evolution.</title>
        <authorList>
            <person name="Varga T."/>
            <person name="Krizsan K."/>
            <person name="Foldi C."/>
            <person name="Dima B."/>
            <person name="Sanchez-Garcia M."/>
            <person name="Sanchez-Ramirez S."/>
            <person name="Szollosi G.J."/>
            <person name="Szarkandi J.G."/>
            <person name="Papp V."/>
            <person name="Albert L."/>
            <person name="Andreopoulos W."/>
            <person name="Angelini C."/>
            <person name="Antonin V."/>
            <person name="Barry K.W."/>
            <person name="Bougher N.L."/>
            <person name="Buchanan P."/>
            <person name="Buyck B."/>
            <person name="Bense V."/>
            <person name="Catcheside P."/>
            <person name="Chovatia M."/>
            <person name="Cooper J."/>
            <person name="Damon W."/>
            <person name="Desjardin D."/>
            <person name="Finy P."/>
            <person name="Geml J."/>
            <person name="Haridas S."/>
            <person name="Hughes K."/>
            <person name="Justo A."/>
            <person name="Karasinski D."/>
            <person name="Kautmanova I."/>
            <person name="Kiss B."/>
            <person name="Kocsube S."/>
            <person name="Kotiranta H."/>
            <person name="LaButti K.M."/>
            <person name="Lechner B.E."/>
            <person name="Liimatainen K."/>
            <person name="Lipzen A."/>
            <person name="Lukacs Z."/>
            <person name="Mihaltcheva S."/>
            <person name="Morgado L.N."/>
            <person name="Niskanen T."/>
            <person name="Noordeloos M.E."/>
            <person name="Ohm R.A."/>
            <person name="Ortiz-Santana B."/>
            <person name="Ovrebo C."/>
            <person name="Racz N."/>
            <person name="Riley R."/>
            <person name="Savchenko A."/>
            <person name="Shiryaev A."/>
            <person name="Soop K."/>
            <person name="Spirin V."/>
            <person name="Szebenyi C."/>
            <person name="Tomsovsky M."/>
            <person name="Tulloss R.E."/>
            <person name="Uehling J."/>
            <person name="Grigoriev I.V."/>
            <person name="Vagvolgyi C."/>
            <person name="Papp T."/>
            <person name="Martin F.M."/>
            <person name="Miettinen O."/>
            <person name="Hibbett D.S."/>
            <person name="Nagy L.G."/>
        </authorList>
    </citation>
    <scope>NUCLEOTIDE SEQUENCE [LARGE SCALE GENOMIC DNA]</scope>
    <source>
        <strain evidence="1 2">NL-1719</strain>
    </source>
</reference>
<gene>
    <name evidence="1" type="ORF">BDN72DRAFT_842616</name>
</gene>
<name>A0ACD3AQI1_9AGAR</name>
<dbReference type="EMBL" id="ML208367">
    <property type="protein sequence ID" value="TFK67772.1"/>
    <property type="molecule type" value="Genomic_DNA"/>
</dbReference>
<dbReference type="Proteomes" id="UP000308600">
    <property type="component" value="Unassembled WGS sequence"/>
</dbReference>
<proteinExistence type="predicted"/>